<evidence type="ECO:0000313" key="8">
    <source>
        <dbReference type="Proteomes" id="UP000828390"/>
    </source>
</evidence>
<evidence type="ECO:0000259" key="5">
    <source>
        <dbReference type="PROSITE" id="PS50835"/>
    </source>
</evidence>
<feature type="signal peptide" evidence="4">
    <location>
        <begin position="1"/>
        <end position="26"/>
    </location>
</feature>
<dbReference type="GO" id="GO:0009986">
    <property type="term" value="C:cell surface"/>
    <property type="evidence" value="ECO:0007669"/>
    <property type="project" value="TreeGrafter"/>
</dbReference>
<dbReference type="PANTHER" id="PTHR14949:SF51">
    <property type="entry name" value="VON WILLEBRAND FACTOR D AND EGF DOMAIN-CONTAINING PROTEIN"/>
    <property type="match status" value="1"/>
</dbReference>
<feature type="compositionally biased region" description="Basic residues" evidence="3">
    <location>
        <begin position="670"/>
        <end position="680"/>
    </location>
</feature>
<proteinExistence type="predicted"/>
<comment type="caution">
    <text evidence="7">The sequence shown here is derived from an EMBL/GenBank/DDBJ whole genome shotgun (WGS) entry which is preliminary data.</text>
</comment>
<keyword evidence="2" id="KW-1015">Disulfide bond</keyword>
<evidence type="ECO:0000256" key="3">
    <source>
        <dbReference type="SAM" id="MobiDB-lite"/>
    </source>
</evidence>
<dbReference type="PROSITE" id="PS51233">
    <property type="entry name" value="VWFD"/>
    <property type="match status" value="1"/>
</dbReference>
<evidence type="ECO:0000256" key="1">
    <source>
        <dbReference type="ARBA" id="ARBA00022729"/>
    </source>
</evidence>
<dbReference type="PROSITE" id="PS50835">
    <property type="entry name" value="IG_LIKE"/>
    <property type="match status" value="1"/>
</dbReference>
<gene>
    <name evidence="7" type="ORF">DPMN_140899</name>
</gene>
<dbReference type="GO" id="GO:0005102">
    <property type="term" value="F:signaling receptor binding"/>
    <property type="evidence" value="ECO:0007669"/>
    <property type="project" value="TreeGrafter"/>
</dbReference>
<evidence type="ECO:0000259" key="6">
    <source>
        <dbReference type="PROSITE" id="PS51233"/>
    </source>
</evidence>
<dbReference type="InterPro" id="IPR007110">
    <property type="entry name" value="Ig-like_dom"/>
</dbReference>
<dbReference type="InterPro" id="IPR050969">
    <property type="entry name" value="Dev_Signal_Modulators"/>
</dbReference>
<feature type="compositionally biased region" description="Low complexity" evidence="3">
    <location>
        <begin position="627"/>
        <end position="647"/>
    </location>
</feature>
<accession>A0A9D4JH34</accession>
<dbReference type="InterPro" id="IPR057774">
    <property type="entry name" value="D8C_UMOD/GP2/OIT3-like"/>
</dbReference>
<feature type="domain" description="Ig-like" evidence="5">
    <location>
        <begin position="171"/>
        <end position="260"/>
    </location>
</feature>
<dbReference type="Pfam" id="PF23283">
    <property type="entry name" value="D8C_UMOD"/>
    <property type="match status" value="1"/>
</dbReference>
<evidence type="ECO:0000256" key="4">
    <source>
        <dbReference type="SAM" id="SignalP"/>
    </source>
</evidence>
<organism evidence="7 8">
    <name type="scientific">Dreissena polymorpha</name>
    <name type="common">Zebra mussel</name>
    <name type="synonym">Mytilus polymorpha</name>
    <dbReference type="NCBI Taxonomy" id="45954"/>
    <lineage>
        <taxon>Eukaryota</taxon>
        <taxon>Metazoa</taxon>
        <taxon>Spiralia</taxon>
        <taxon>Lophotrochozoa</taxon>
        <taxon>Mollusca</taxon>
        <taxon>Bivalvia</taxon>
        <taxon>Autobranchia</taxon>
        <taxon>Heteroconchia</taxon>
        <taxon>Euheterodonta</taxon>
        <taxon>Imparidentia</taxon>
        <taxon>Neoheterodontei</taxon>
        <taxon>Myida</taxon>
        <taxon>Dreissenoidea</taxon>
        <taxon>Dreissenidae</taxon>
        <taxon>Dreissena</taxon>
    </lineage>
</organism>
<evidence type="ECO:0000256" key="2">
    <source>
        <dbReference type="ARBA" id="ARBA00023157"/>
    </source>
</evidence>
<evidence type="ECO:0000313" key="7">
    <source>
        <dbReference type="EMBL" id="KAH3812466.1"/>
    </source>
</evidence>
<dbReference type="Proteomes" id="UP000828390">
    <property type="component" value="Unassembled WGS sequence"/>
</dbReference>
<reference evidence="7" key="2">
    <citation type="submission" date="2020-11" db="EMBL/GenBank/DDBJ databases">
        <authorList>
            <person name="McCartney M.A."/>
            <person name="Auch B."/>
            <person name="Kono T."/>
            <person name="Mallez S."/>
            <person name="Becker A."/>
            <person name="Gohl D.M."/>
            <person name="Silverstein K.A.T."/>
            <person name="Koren S."/>
            <person name="Bechman K.B."/>
            <person name="Herman A."/>
            <person name="Abrahante J.E."/>
            <person name="Garbe J."/>
        </authorList>
    </citation>
    <scope>NUCLEOTIDE SEQUENCE</scope>
    <source>
        <strain evidence="7">Duluth1</strain>
        <tissue evidence="7">Whole animal</tissue>
    </source>
</reference>
<dbReference type="PANTHER" id="PTHR14949">
    <property type="entry name" value="EGF-LIKE-DOMAIN, MULTIPLE 7, 8"/>
    <property type="match status" value="1"/>
</dbReference>
<dbReference type="Pfam" id="PF00094">
    <property type="entry name" value="VWD"/>
    <property type="match status" value="1"/>
</dbReference>
<dbReference type="InterPro" id="IPR001846">
    <property type="entry name" value="VWF_type-D"/>
</dbReference>
<reference evidence="7" key="1">
    <citation type="journal article" date="2019" name="bioRxiv">
        <title>The Genome of the Zebra Mussel, Dreissena polymorpha: A Resource for Invasive Species Research.</title>
        <authorList>
            <person name="McCartney M.A."/>
            <person name="Auch B."/>
            <person name="Kono T."/>
            <person name="Mallez S."/>
            <person name="Zhang Y."/>
            <person name="Obille A."/>
            <person name="Becker A."/>
            <person name="Abrahante J.E."/>
            <person name="Garbe J."/>
            <person name="Badalamenti J.P."/>
            <person name="Herman A."/>
            <person name="Mangelson H."/>
            <person name="Liachko I."/>
            <person name="Sullivan S."/>
            <person name="Sone E.D."/>
            <person name="Koren S."/>
            <person name="Silverstein K.A.T."/>
            <person name="Beckman K.B."/>
            <person name="Gohl D.M."/>
        </authorList>
    </citation>
    <scope>NUCLEOTIDE SEQUENCE</scope>
    <source>
        <strain evidence="7">Duluth1</strain>
        <tissue evidence="7">Whole animal</tissue>
    </source>
</reference>
<feature type="chain" id="PRO_5038890762" description="VWFD domain-containing protein" evidence="4">
    <location>
        <begin position="27"/>
        <end position="696"/>
    </location>
</feature>
<dbReference type="AlphaFoldDB" id="A0A9D4JH34"/>
<sequence length="696" mass="76622">MRTPRRGTNVMLGVLFFSGLVITVTADDVIDPCKQHTVLDEPWRSLTSNETSNLQCDQSLKMGWYRFNHAEMLFDTCVDAYHCGTHIPMWINGSKPSVTDNVTILNACGKYDRDCCFYSREIGVKNCSTFLAYYLQPTPGCSMAYCLKVDRKCDENEFSATGYEPCQDKYPKLVREPFMAGPEIDGTDFKFTCFVPYPALYLDATFNVAWLSNGHVIKTVTLSGTERRAILYGEDLNGFMNANISCMVRTNFADGHSPFTSPAFQSNSYWAGIKITPENMTLNGTWQEVTLTSTVPVVCKTTSGDCKVEYAVSTDNGNVSLSECRLTLRPTNWINSTASTSMKVSTTPSFAPQTGGISHIQFKYTGHATGREWSHLQIPKYPVKTTQSGSGAMCVSAGDPHIFTFDNQKDNKHYDNFHVGQYVLVQRLSGTFRVETRTIALGKAAVNCGVAVREGNDVITLDQCDGEPGKAQLRMAVKSIGNVARKAEIVRSESGTEYVIKFPSGAVVKLDTLKYNIDVSVKLPGYFSGDTEGLCGRYDGNPGNDLKSPNGHVYAMERFPYAFIESWSIPKNQSLFEKDLTALEPEPHQHCVCYNSAEACHRTPPSIPDTKVMCPRCVDLPHPSPSPATTQSPITTSQPTTVVSVQPTPAPTPATAAGGGSLFKTTNPNHYHHNLHHHHSHTDYGLVHHTSTSGTV</sequence>
<feature type="domain" description="VWFD" evidence="6">
    <location>
        <begin position="392"/>
        <end position="575"/>
    </location>
</feature>
<feature type="region of interest" description="Disordered" evidence="3">
    <location>
        <begin position="624"/>
        <end position="696"/>
    </location>
</feature>
<evidence type="ECO:0008006" key="9">
    <source>
        <dbReference type="Google" id="ProtNLM"/>
    </source>
</evidence>
<name>A0A9D4JH34_DREPO</name>
<dbReference type="GO" id="GO:0005576">
    <property type="term" value="C:extracellular region"/>
    <property type="evidence" value="ECO:0007669"/>
    <property type="project" value="TreeGrafter"/>
</dbReference>
<keyword evidence="8" id="KW-1185">Reference proteome</keyword>
<keyword evidence="1 4" id="KW-0732">Signal</keyword>
<dbReference type="EMBL" id="JAIWYP010000006">
    <property type="protein sequence ID" value="KAH3812466.1"/>
    <property type="molecule type" value="Genomic_DNA"/>
</dbReference>
<dbReference type="OrthoDB" id="6133537at2759"/>
<dbReference type="SMART" id="SM00216">
    <property type="entry name" value="VWD"/>
    <property type="match status" value="1"/>
</dbReference>
<protein>
    <recommendedName>
        <fullName evidence="9">VWFD domain-containing protein</fullName>
    </recommendedName>
</protein>